<reference evidence="1" key="1">
    <citation type="submission" date="2022-03" db="EMBL/GenBank/DDBJ databases">
        <authorList>
            <person name="Sayadi A."/>
        </authorList>
    </citation>
    <scope>NUCLEOTIDE SEQUENCE</scope>
</reference>
<proteinExistence type="predicted"/>
<comment type="caution">
    <text evidence="1">The sequence shown here is derived from an EMBL/GenBank/DDBJ whole genome shotgun (WGS) entry which is preliminary data.</text>
</comment>
<gene>
    <name evidence="1" type="ORF">ACAOBT_LOCUS14556</name>
</gene>
<name>A0A9P0PFP2_ACAOB</name>
<evidence type="ECO:0000313" key="1">
    <source>
        <dbReference type="EMBL" id="CAH1981565.1"/>
    </source>
</evidence>
<evidence type="ECO:0000313" key="2">
    <source>
        <dbReference type="Proteomes" id="UP001152888"/>
    </source>
</evidence>
<sequence length="10" mass="1179">MKTVVIDFNI</sequence>
<accession>A0A9P0PFP2</accession>
<dbReference type="Proteomes" id="UP001152888">
    <property type="component" value="Unassembled WGS sequence"/>
</dbReference>
<protein>
    <submittedName>
        <fullName evidence="1">Uncharacterized protein</fullName>
    </submittedName>
</protein>
<dbReference type="OrthoDB" id="6375147at2759"/>
<dbReference type="EMBL" id="CAKOFQ010006910">
    <property type="protein sequence ID" value="CAH1981565.1"/>
    <property type="molecule type" value="Genomic_DNA"/>
</dbReference>
<organism evidence="1 2">
    <name type="scientific">Acanthoscelides obtectus</name>
    <name type="common">Bean weevil</name>
    <name type="synonym">Bruchus obtectus</name>
    <dbReference type="NCBI Taxonomy" id="200917"/>
    <lineage>
        <taxon>Eukaryota</taxon>
        <taxon>Metazoa</taxon>
        <taxon>Ecdysozoa</taxon>
        <taxon>Arthropoda</taxon>
        <taxon>Hexapoda</taxon>
        <taxon>Insecta</taxon>
        <taxon>Pterygota</taxon>
        <taxon>Neoptera</taxon>
        <taxon>Endopterygota</taxon>
        <taxon>Coleoptera</taxon>
        <taxon>Polyphaga</taxon>
        <taxon>Cucujiformia</taxon>
        <taxon>Chrysomeloidea</taxon>
        <taxon>Chrysomelidae</taxon>
        <taxon>Bruchinae</taxon>
        <taxon>Bruchini</taxon>
        <taxon>Acanthoscelides</taxon>
    </lineage>
</organism>
<keyword evidence="2" id="KW-1185">Reference proteome</keyword>